<dbReference type="CDD" id="cd05327">
    <property type="entry name" value="retinol-DH_like_SDR_c_like"/>
    <property type="match status" value="1"/>
</dbReference>
<evidence type="ECO:0000313" key="3">
    <source>
        <dbReference type="Proteomes" id="UP000305654"/>
    </source>
</evidence>
<comment type="caution">
    <text evidence="2">The sequence shown here is derived from an EMBL/GenBank/DDBJ whole genome shotgun (WGS) entry which is preliminary data.</text>
</comment>
<organism evidence="2 3">
    <name type="scientific">Lichenicoccus roseus</name>
    <dbReference type="NCBI Taxonomy" id="2683649"/>
    <lineage>
        <taxon>Bacteria</taxon>
        <taxon>Pseudomonadati</taxon>
        <taxon>Pseudomonadota</taxon>
        <taxon>Alphaproteobacteria</taxon>
        <taxon>Acetobacterales</taxon>
        <taxon>Acetobacteraceae</taxon>
        <taxon>Lichenicoccus</taxon>
    </lineage>
</organism>
<dbReference type="SUPFAM" id="SSF51735">
    <property type="entry name" value="NAD(P)-binding Rossmann-fold domains"/>
    <property type="match status" value="1"/>
</dbReference>
<dbReference type="NCBIfam" id="NF004846">
    <property type="entry name" value="PRK06197.1"/>
    <property type="match status" value="1"/>
</dbReference>
<dbReference type="PANTHER" id="PTHR43157:SF31">
    <property type="entry name" value="PHOSPHATIDYLINOSITOL-GLYCAN BIOSYNTHESIS CLASS F PROTEIN"/>
    <property type="match status" value="1"/>
</dbReference>
<dbReference type="NCBIfam" id="NF004513">
    <property type="entry name" value="PRK05854.1"/>
    <property type="match status" value="1"/>
</dbReference>
<dbReference type="AlphaFoldDB" id="A0A5R9J7L0"/>
<dbReference type="Pfam" id="PF00106">
    <property type="entry name" value="adh_short"/>
    <property type="match status" value="1"/>
</dbReference>
<dbReference type="Gene3D" id="3.40.50.720">
    <property type="entry name" value="NAD(P)-binding Rossmann-like Domain"/>
    <property type="match status" value="1"/>
</dbReference>
<dbReference type="EMBL" id="VCDI01000006">
    <property type="protein sequence ID" value="TLU71611.1"/>
    <property type="molecule type" value="Genomic_DNA"/>
</dbReference>
<accession>A0A5R9J7L0</accession>
<dbReference type="PRINTS" id="PR00081">
    <property type="entry name" value="GDHRDH"/>
</dbReference>
<dbReference type="PANTHER" id="PTHR43157">
    <property type="entry name" value="PHOSPHATIDYLINOSITOL-GLYCAN BIOSYNTHESIS CLASS F PROTEIN-RELATED"/>
    <property type="match status" value="1"/>
</dbReference>
<gene>
    <name evidence="2" type="ORF">FE263_16715</name>
</gene>
<dbReference type="InterPro" id="IPR002347">
    <property type="entry name" value="SDR_fam"/>
</dbReference>
<reference evidence="2 3" key="1">
    <citation type="submission" date="2019-05" db="EMBL/GenBank/DDBJ databases">
        <authorList>
            <person name="Pankratov T."/>
            <person name="Grouzdev D."/>
        </authorList>
    </citation>
    <scope>NUCLEOTIDE SEQUENCE [LARGE SCALE GENOMIC DNA]</scope>
    <source>
        <strain evidence="2 3">KEBCLARHB70R</strain>
    </source>
</reference>
<dbReference type="GO" id="GO:0016491">
    <property type="term" value="F:oxidoreductase activity"/>
    <property type="evidence" value="ECO:0007669"/>
    <property type="project" value="UniProtKB-KW"/>
</dbReference>
<sequence length="316" mass="33280">MRDGWSLGDAPSLDGRVAIVTGATGGIGYETALGLARRGATTILASRNQAKGDSAVARIRRALPKADARFEALDLNSLASVARFADRIQAAHPAIAILVNNAGVMGFPQRLLTEDGFERQIGVNYLAHFALTARLSHALQQAEGGGRVVEVASLAHRRATLDLGDLQSERDYNPFRAYGQSKLAMLVFAIELERRSLQHGWKLCSVAAHPGWSRTDIVFNGPGQGAPGLKEKVMAFGFNALAQSARDGALPSLFAAMAAEAKGGGYYGPTLLAETRGPVGPSVIMPQAADPATASRLWTLSEQLTGVSFGQSSEAG</sequence>
<dbReference type="Proteomes" id="UP000305654">
    <property type="component" value="Unassembled WGS sequence"/>
</dbReference>
<dbReference type="OrthoDB" id="109589at2"/>
<evidence type="ECO:0000313" key="2">
    <source>
        <dbReference type="EMBL" id="TLU71611.1"/>
    </source>
</evidence>
<keyword evidence="1" id="KW-0560">Oxidoreductase</keyword>
<evidence type="ECO:0000256" key="1">
    <source>
        <dbReference type="ARBA" id="ARBA00023002"/>
    </source>
</evidence>
<protein>
    <submittedName>
        <fullName evidence="2">SDR family NAD(P)-dependent oxidoreductase</fullName>
    </submittedName>
</protein>
<name>A0A5R9J7L0_9PROT</name>
<dbReference type="InterPro" id="IPR036291">
    <property type="entry name" value="NAD(P)-bd_dom_sf"/>
</dbReference>
<proteinExistence type="predicted"/>
<keyword evidence="3" id="KW-1185">Reference proteome</keyword>